<dbReference type="PRINTS" id="PR00455">
    <property type="entry name" value="HTHTETR"/>
</dbReference>
<dbReference type="InterPro" id="IPR001647">
    <property type="entry name" value="HTH_TetR"/>
</dbReference>
<feature type="domain" description="HTH tetR-type" evidence="5">
    <location>
        <begin position="6"/>
        <end position="66"/>
    </location>
</feature>
<dbReference type="InterPro" id="IPR041347">
    <property type="entry name" value="MftR_C"/>
</dbReference>
<dbReference type="EMBL" id="QQBC01000001">
    <property type="protein sequence ID" value="RDI68959.1"/>
    <property type="molecule type" value="Genomic_DNA"/>
</dbReference>
<evidence type="ECO:0000256" key="3">
    <source>
        <dbReference type="ARBA" id="ARBA00023163"/>
    </source>
</evidence>
<dbReference type="SUPFAM" id="SSF46689">
    <property type="entry name" value="Homeodomain-like"/>
    <property type="match status" value="1"/>
</dbReference>
<feature type="DNA-binding region" description="H-T-H motif" evidence="4">
    <location>
        <begin position="29"/>
        <end position="48"/>
    </location>
</feature>
<name>A0A370IE13_9NOCA</name>
<dbReference type="PROSITE" id="PS50977">
    <property type="entry name" value="HTH_TETR_2"/>
    <property type="match status" value="1"/>
</dbReference>
<evidence type="ECO:0000256" key="4">
    <source>
        <dbReference type="PROSITE-ProRule" id="PRU00335"/>
    </source>
</evidence>
<dbReference type="Pfam" id="PF17754">
    <property type="entry name" value="TetR_C_14"/>
    <property type="match status" value="1"/>
</dbReference>
<dbReference type="InterPro" id="IPR050109">
    <property type="entry name" value="HTH-type_TetR-like_transc_reg"/>
</dbReference>
<dbReference type="GO" id="GO:0000976">
    <property type="term" value="F:transcription cis-regulatory region binding"/>
    <property type="evidence" value="ECO:0007669"/>
    <property type="project" value="TreeGrafter"/>
</dbReference>
<dbReference type="GO" id="GO:0003700">
    <property type="term" value="F:DNA-binding transcription factor activity"/>
    <property type="evidence" value="ECO:0007669"/>
    <property type="project" value="TreeGrafter"/>
</dbReference>
<sequence length="188" mass="20694">MSRWEPNSRERLETAALELYRERGFDRTTVAEIAERAGLTERTFFRQYADKREVLFGGQDLLREIMTKAIAETPASVAAVDVAAVAVLAVAAVMQDRRDQARRRREIIVANPALRERELSKLATLGAAVAEALRARGVAEPAASLIAEAGIAVFKVSFERWLDDPNDREFADHVREAFGVLKAAAAGA</sequence>
<dbReference type="Proteomes" id="UP000254869">
    <property type="component" value="Unassembled WGS sequence"/>
</dbReference>
<evidence type="ECO:0000259" key="5">
    <source>
        <dbReference type="PROSITE" id="PS50977"/>
    </source>
</evidence>
<dbReference type="AlphaFoldDB" id="A0A370IE13"/>
<keyword evidence="7" id="KW-1185">Reference proteome</keyword>
<dbReference type="InterPro" id="IPR009057">
    <property type="entry name" value="Homeodomain-like_sf"/>
</dbReference>
<protein>
    <submittedName>
        <fullName evidence="6">TetR family transcriptional regulator</fullName>
    </submittedName>
</protein>
<organism evidence="6 7">
    <name type="scientific">Nocardia pseudobrasiliensis</name>
    <dbReference type="NCBI Taxonomy" id="45979"/>
    <lineage>
        <taxon>Bacteria</taxon>
        <taxon>Bacillati</taxon>
        <taxon>Actinomycetota</taxon>
        <taxon>Actinomycetes</taxon>
        <taxon>Mycobacteriales</taxon>
        <taxon>Nocardiaceae</taxon>
        <taxon>Nocardia</taxon>
    </lineage>
</organism>
<accession>A0A370IE13</accession>
<dbReference type="PANTHER" id="PTHR30055:SF238">
    <property type="entry name" value="MYCOFACTOCIN BIOSYNTHESIS TRANSCRIPTIONAL REGULATOR MFTR-RELATED"/>
    <property type="match status" value="1"/>
</dbReference>
<evidence type="ECO:0000313" key="7">
    <source>
        <dbReference type="Proteomes" id="UP000254869"/>
    </source>
</evidence>
<evidence type="ECO:0000256" key="1">
    <source>
        <dbReference type="ARBA" id="ARBA00023015"/>
    </source>
</evidence>
<dbReference type="PANTHER" id="PTHR30055">
    <property type="entry name" value="HTH-TYPE TRANSCRIPTIONAL REGULATOR RUTR"/>
    <property type="match status" value="1"/>
</dbReference>
<dbReference type="Gene3D" id="1.10.357.10">
    <property type="entry name" value="Tetracycline Repressor, domain 2"/>
    <property type="match status" value="1"/>
</dbReference>
<dbReference type="STRING" id="1210086.GCA_001613105_00349"/>
<keyword evidence="1" id="KW-0805">Transcription regulation</keyword>
<proteinExistence type="predicted"/>
<keyword evidence="2 4" id="KW-0238">DNA-binding</keyword>
<evidence type="ECO:0000313" key="6">
    <source>
        <dbReference type="EMBL" id="RDI68959.1"/>
    </source>
</evidence>
<dbReference type="Pfam" id="PF00440">
    <property type="entry name" value="TetR_N"/>
    <property type="match status" value="1"/>
</dbReference>
<reference evidence="6 7" key="1">
    <citation type="submission" date="2018-07" db="EMBL/GenBank/DDBJ databases">
        <title>Genomic Encyclopedia of Type Strains, Phase IV (KMG-IV): sequencing the most valuable type-strain genomes for metagenomic binning, comparative biology and taxonomic classification.</title>
        <authorList>
            <person name="Goeker M."/>
        </authorList>
    </citation>
    <scope>NUCLEOTIDE SEQUENCE [LARGE SCALE GENOMIC DNA]</scope>
    <source>
        <strain evidence="6 7">DSM 44290</strain>
    </source>
</reference>
<evidence type="ECO:0000256" key="2">
    <source>
        <dbReference type="ARBA" id="ARBA00023125"/>
    </source>
</evidence>
<dbReference type="RefSeq" id="WP_067990756.1">
    <property type="nucleotide sequence ID" value="NZ_QQBC01000001.1"/>
</dbReference>
<keyword evidence="3" id="KW-0804">Transcription</keyword>
<gene>
    <name evidence="6" type="ORF">DFR76_101495</name>
</gene>
<comment type="caution">
    <text evidence="6">The sequence shown here is derived from an EMBL/GenBank/DDBJ whole genome shotgun (WGS) entry which is preliminary data.</text>
</comment>